<reference evidence="3 4" key="1">
    <citation type="submission" date="2015-04" db="EMBL/GenBank/DDBJ databases">
        <title>Microcin producing Clostridium sp. JC272T.</title>
        <authorList>
            <person name="Jyothsna T."/>
            <person name="Sasikala C."/>
            <person name="Ramana C."/>
        </authorList>
    </citation>
    <scope>NUCLEOTIDE SEQUENCE [LARGE SCALE GENOMIC DNA]</scope>
    <source>
        <strain evidence="3 4">JC272</strain>
    </source>
</reference>
<keyword evidence="4" id="KW-1185">Reference proteome</keyword>
<dbReference type="CDD" id="cd07122">
    <property type="entry name" value="ALDH_F20_ACDH"/>
    <property type="match status" value="1"/>
</dbReference>
<evidence type="ECO:0000256" key="1">
    <source>
        <dbReference type="ARBA" id="ARBA00023002"/>
    </source>
</evidence>
<proteinExistence type="predicted"/>
<name>A0A0M3DFL9_9FIRM</name>
<dbReference type="Gene3D" id="3.40.605.10">
    <property type="entry name" value="Aldehyde Dehydrogenase, Chain A, domain 1"/>
    <property type="match status" value="1"/>
</dbReference>
<dbReference type="InterPro" id="IPR016162">
    <property type="entry name" value="Ald_DH_N"/>
</dbReference>
<dbReference type="RefSeq" id="WP_046824072.1">
    <property type="nucleotide sequence ID" value="NZ_JBCLWQ010000002.1"/>
</dbReference>
<dbReference type="AlphaFoldDB" id="A0A0M3DFL9"/>
<dbReference type="InterPro" id="IPR015590">
    <property type="entry name" value="Aldehyde_DH_dom"/>
</dbReference>
<dbReference type="SUPFAM" id="SSF53720">
    <property type="entry name" value="ALDH-like"/>
    <property type="match status" value="1"/>
</dbReference>
<evidence type="ECO:0000313" key="3">
    <source>
        <dbReference type="EMBL" id="KKY00187.1"/>
    </source>
</evidence>
<dbReference type="Pfam" id="PF00171">
    <property type="entry name" value="Aldedh"/>
    <property type="match status" value="1"/>
</dbReference>
<dbReference type="EMBL" id="LBBT01000322">
    <property type="protein sequence ID" value="KKY00187.1"/>
    <property type="molecule type" value="Genomic_DNA"/>
</dbReference>
<dbReference type="InterPro" id="IPR016163">
    <property type="entry name" value="Ald_DH_C"/>
</dbReference>
<dbReference type="PATRIC" id="fig|1629550.3.peg.2619"/>
<dbReference type="Gene3D" id="3.40.309.10">
    <property type="entry name" value="Aldehyde Dehydrogenase, Chain A, domain 2"/>
    <property type="match status" value="1"/>
</dbReference>
<dbReference type="GO" id="GO:0016620">
    <property type="term" value="F:oxidoreductase activity, acting on the aldehyde or oxo group of donors, NAD or NADP as acceptor"/>
    <property type="evidence" value="ECO:0007669"/>
    <property type="project" value="InterPro"/>
</dbReference>
<accession>A0A0M3DFL9</accession>
<evidence type="ECO:0000313" key="4">
    <source>
        <dbReference type="Proteomes" id="UP000034407"/>
    </source>
</evidence>
<dbReference type="Proteomes" id="UP000034407">
    <property type="component" value="Unassembled WGS sequence"/>
</dbReference>
<dbReference type="InterPro" id="IPR016161">
    <property type="entry name" value="Ald_DH/histidinol_DH"/>
</dbReference>
<comment type="caution">
    <text evidence="3">The sequence shown here is derived from an EMBL/GenBank/DDBJ whole genome shotgun (WGS) entry which is preliminary data.</text>
</comment>
<dbReference type="PANTHER" id="PTHR11699">
    <property type="entry name" value="ALDEHYDE DEHYDROGENASE-RELATED"/>
    <property type="match status" value="1"/>
</dbReference>
<dbReference type="OrthoDB" id="9804734at2"/>
<sequence>MDTKSYIDELVSKSRIAQSKYENFTQEQVNEIVREIAKVVYDKAEELAKMAVEETRMGVYEDKVAKNKGKSKVIWNNLKDKKSIGILEEDKENAIIKVAKPKGVIGAVTPCTNPIVTPMCNAMFALKGGNSIIISPHPRAKKCNKYLVDLFNEAIKKFEAPENLIQIIEEPSIDLSLELMKSADVVVATGGMGMVKSAYSSGKPAYGVGAGNVQCIIDRDIDIKEAVTKIVTGRTFDNGIICSGEQSAIIPKELYERTIEEFKKNGAFYVSDEKTIEKFAKVIFIDGKINGKIVGQSVQFIANLAGVDVPKDTRVIVLKARGKGFEDVLCKEKMCPVMISFEYENFNEAIEIAQANLNVEGKGHSCAIHSNNKDHIKYAATNLTVSRLVVNQPSSTSAGGSFYNGFAPTTTLGCGSWGNNSISENLDYKHLINISRIGFYNAQANAPTDEEIWEYEKTLEKALN</sequence>
<evidence type="ECO:0000259" key="2">
    <source>
        <dbReference type="Pfam" id="PF00171"/>
    </source>
</evidence>
<feature type="domain" description="Aldehyde dehydrogenase" evidence="2">
    <location>
        <begin position="3"/>
        <end position="264"/>
    </location>
</feature>
<gene>
    <name evidence="3" type="ORF">VN21_15625</name>
</gene>
<keyword evidence="1" id="KW-0560">Oxidoreductase</keyword>
<protein>
    <submittedName>
        <fullName evidence="3">Succinate-semialdehyde dehydrogenase</fullName>
    </submittedName>
</protein>
<organism evidence="3 4">
    <name type="scientific">Paraclostridium benzoelyticum</name>
    <dbReference type="NCBI Taxonomy" id="1629550"/>
    <lineage>
        <taxon>Bacteria</taxon>
        <taxon>Bacillati</taxon>
        <taxon>Bacillota</taxon>
        <taxon>Clostridia</taxon>
        <taxon>Peptostreptococcales</taxon>
        <taxon>Peptostreptococcaceae</taxon>
        <taxon>Paraclostridium</taxon>
    </lineage>
</organism>